<reference evidence="3 4" key="1">
    <citation type="submission" date="2018-09" db="EMBL/GenBank/DDBJ databases">
        <authorList>
            <person name="Wang F."/>
        </authorList>
    </citation>
    <scope>NUCLEOTIDE SEQUENCE [LARGE SCALE GENOMIC DNA]</scope>
    <source>
        <strain evidence="3 4">PLHSC7-2</strain>
    </source>
</reference>
<dbReference type="InterPro" id="IPR007167">
    <property type="entry name" value="Fe-transptr_FeoA-like"/>
</dbReference>
<dbReference type="AlphaFoldDB" id="A0A418YEX0"/>
<evidence type="ECO:0000313" key="4">
    <source>
        <dbReference type="Proteomes" id="UP000283255"/>
    </source>
</evidence>
<evidence type="ECO:0000259" key="2">
    <source>
        <dbReference type="SMART" id="SM00899"/>
    </source>
</evidence>
<comment type="caution">
    <text evidence="3">The sequence shown here is derived from an EMBL/GenBank/DDBJ whole genome shotgun (WGS) entry which is preliminary data.</text>
</comment>
<dbReference type="EMBL" id="QZCH01000011">
    <property type="protein sequence ID" value="RJG47729.1"/>
    <property type="molecule type" value="Genomic_DNA"/>
</dbReference>
<proteinExistence type="predicted"/>
<accession>A0A418YEX0</accession>
<gene>
    <name evidence="3" type="ORF">D1Z90_10015</name>
</gene>
<dbReference type="InterPro" id="IPR008988">
    <property type="entry name" value="Transcriptional_repressor_C"/>
</dbReference>
<sequence>MKLSELKPGQRASIVSFDGIDTGSRKKLLAMGLIPKASIEMLRHAPMGGPLQIRTKSISLALRQEFAQQIAVALIEPTQQGVNA</sequence>
<dbReference type="Gene3D" id="2.30.30.90">
    <property type="match status" value="1"/>
</dbReference>
<name>A0A418YEX0_9GAMM</name>
<dbReference type="Pfam" id="PF04023">
    <property type="entry name" value="FeoA"/>
    <property type="match status" value="1"/>
</dbReference>
<evidence type="ECO:0000313" key="3">
    <source>
        <dbReference type="EMBL" id="RJG47729.1"/>
    </source>
</evidence>
<dbReference type="SUPFAM" id="SSF50037">
    <property type="entry name" value="C-terminal domain of transcriptional repressors"/>
    <property type="match status" value="1"/>
</dbReference>
<feature type="domain" description="Ferrous iron transporter FeoA-like" evidence="2">
    <location>
        <begin position="1"/>
        <end position="74"/>
    </location>
</feature>
<dbReference type="OrthoDB" id="9811076at2"/>
<evidence type="ECO:0000256" key="1">
    <source>
        <dbReference type="ARBA" id="ARBA00023004"/>
    </source>
</evidence>
<reference evidence="3 4" key="2">
    <citation type="submission" date="2019-01" db="EMBL/GenBank/DDBJ databases">
        <title>Motilimonas pumilus sp. nov., isolated from the gut of sea cucumber (Apostichopus japonicus).</title>
        <authorList>
            <person name="Wang F.-Q."/>
            <person name="Ren L.-H."/>
            <person name="Lin Y.-W."/>
            <person name="Sun G.-H."/>
            <person name="Du Z.-J."/>
            <person name="Zhao J.-X."/>
            <person name="Liu X.-J."/>
            <person name="Liu L.-J."/>
        </authorList>
    </citation>
    <scope>NUCLEOTIDE SEQUENCE [LARGE SCALE GENOMIC DNA]</scope>
    <source>
        <strain evidence="3 4">PLHSC7-2</strain>
    </source>
</reference>
<dbReference type="InterPro" id="IPR052713">
    <property type="entry name" value="FeoA"/>
</dbReference>
<dbReference type="PANTHER" id="PTHR42954">
    <property type="entry name" value="FE(2+) TRANSPORT PROTEIN A"/>
    <property type="match status" value="1"/>
</dbReference>
<keyword evidence="4" id="KW-1185">Reference proteome</keyword>
<dbReference type="InterPro" id="IPR038157">
    <property type="entry name" value="FeoA_core_dom"/>
</dbReference>
<dbReference type="PANTHER" id="PTHR42954:SF2">
    <property type="entry name" value="FE(2+) TRANSPORT PROTEIN A"/>
    <property type="match status" value="1"/>
</dbReference>
<keyword evidence="1" id="KW-0408">Iron</keyword>
<dbReference type="Proteomes" id="UP000283255">
    <property type="component" value="Unassembled WGS sequence"/>
</dbReference>
<dbReference type="SMART" id="SM00899">
    <property type="entry name" value="FeoA"/>
    <property type="match status" value="1"/>
</dbReference>
<dbReference type="RefSeq" id="WP_119910613.1">
    <property type="nucleotide sequence ID" value="NZ_QZCH01000011.1"/>
</dbReference>
<dbReference type="GO" id="GO:0046914">
    <property type="term" value="F:transition metal ion binding"/>
    <property type="evidence" value="ECO:0007669"/>
    <property type="project" value="InterPro"/>
</dbReference>
<protein>
    <submittedName>
        <fullName evidence="3">Ferrous iron transport protein A</fullName>
    </submittedName>
</protein>
<organism evidence="3 4">
    <name type="scientific">Motilimonas pumila</name>
    <dbReference type="NCBI Taxonomy" id="2303987"/>
    <lineage>
        <taxon>Bacteria</taxon>
        <taxon>Pseudomonadati</taxon>
        <taxon>Pseudomonadota</taxon>
        <taxon>Gammaproteobacteria</taxon>
        <taxon>Alteromonadales</taxon>
        <taxon>Alteromonadales genera incertae sedis</taxon>
        <taxon>Motilimonas</taxon>
    </lineage>
</organism>